<organism evidence="1 2">
    <name type="scientific">Avena sativa</name>
    <name type="common">Oat</name>
    <dbReference type="NCBI Taxonomy" id="4498"/>
    <lineage>
        <taxon>Eukaryota</taxon>
        <taxon>Viridiplantae</taxon>
        <taxon>Streptophyta</taxon>
        <taxon>Embryophyta</taxon>
        <taxon>Tracheophyta</taxon>
        <taxon>Spermatophyta</taxon>
        <taxon>Magnoliopsida</taxon>
        <taxon>Liliopsida</taxon>
        <taxon>Poales</taxon>
        <taxon>Poaceae</taxon>
        <taxon>BOP clade</taxon>
        <taxon>Pooideae</taxon>
        <taxon>Poodae</taxon>
        <taxon>Poeae</taxon>
        <taxon>Poeae Chloroplast Group 1 (Aveneae type)</taxon>
        <taxon>Aveninae</taxon>
        <taxon>Avena</taxon>
    </lineage>
</organism>
<keyword evidence="2" id="KW-1185">Reference proteome</keyword>
<reference evidence="1" key="1">
    <citation type="submission" date="2021-05" db="EMBL/GenBank/DDBJ databases">
        <authorList>
            <person name="Scholz U."/>
            <person name="Mascher M."/>
            <person name="Fiebig A."/>
        </authorList>
    </citation>
    <scope>NUCLEOTIDE SEQUENCE [LARGE SCALE GENOMIC DNA]</scope>
</reference>
<accession>A0ACD5YCP2</accession>
<dbReference type="Proteomes" id="UP001732700">
    <property type="component" value="Chromosome 5D"/>
</dbReference>
<name>A0ACD5YCP2_AVESA</name>
<reference evidence="1" key="2">
    <citation type="submission" date="2025-09" db="UniProtKB">
        <authorList>
            <consortium name="EnsemblPlants"/>
        </authorList>
    </citation>
    <scope>IDENTIFICATION</scope>
</reference>
<evidence type="ECO:0000313" key="1">
    <source>
        <dbReference type="EnsemblPlants" id="AVESA.00010b.r2.5DG0952020.3.CDS"/>
    </source>
</evidence>
<dbReference type="EnsemblPlants" id="AVESA.00010b.r2.5DG0952020.3">
    <property type="protein sequence ID" value="AVESA.00010b.r2.5DG0952020.3.CDS"/>
    <property type="gene ID" value="AVESA.00010b.r2.5DG0952020"/>
</dbReference>
<evidence type="ECO:0000313" key="2">
    <source>
        <dbReference type="Proteomes" id="UP001732700"/>
    </source>
</evidence>
<proteinExistence type="predicted"/>
<sequence>MATTAAGRHGNLDRSFKLAARSLLTAFSREDVNRAFPSFTDAERERLYQMFIHVIKSLHGNIEHCINAWSRYFFMLQEEFQKFCNEIEVATALDKVDQFVEEQNLDVLSADKTSIEDVKERMSKEKKDEIEHLKGLLEKTEETINALKTRIERVKEGEDMDDTRDLLKKLKQRNFACQSLQ</sequence>
<protein>
    <submittedName>
        <fullName evidence="1">Uncharacterized protein</fullName>
    </submittedName>
</protein>